<dbReference type="InterPro" id="IPR052029">
    <property type="entry name" value="PpiD_chaperone"/>
</dbReference>
<dbReference type="PANTHER" id="PTHR47529">
    <property type="entry name" value="PEPTIDYL-PROLYL CIS-TRANS ISOMERASE D"/>
    <property type="match status" value="1"/>
</dbReference>
<keyword evidence="12" id="KW-0697">Rotamase</keyword>
<dbReference type="Gene3D" id="1.10.4030.10">
    <property type="entry name" value="Porin chaperone SurA, peptide-binding domain"/>
    <property type="match status" value="1"/>
</dbReference>
<dbReference type="SUPFAM" id="SSF54534">
    <property type="entry name" value="FKBP-like"/>
    <property type="match status" value="1"/>
</dbReference>
<evidence type="ECO:0000256" key="9">
    <source>
        <dbReference type="ARBA" id="ARBA00038408"/>
    </source>
</evidence>
<evidence type="ECO:0000313" key="16">
    <source>
        <dbReference type="Proteomes" id="UP000183649"/>
    </source>
</evidence>
<dbReference type="OrthoDB" id="9812372at2"/>
<keyword evidence="8 12" id="KW-0413">Isomerase</keyword>
<feature type="transmembrane region" description="Helical" evidence="13">
    <location>
        <begin position="12"/>
        <end position="32"/>
    </location>
</feature>
<keyword evidence="2" id="KW-1003">Cell membrane</keyword>
<dbReference type="Gene3D" id="3.10.50.40">
    <property type="match status" value="1"/>
</dbReference>
<evidence type="ECO:0000259" key="14">
    <source>
        <dbReference type="PROSITE" id="PS50198"/>
    </source>
</evidence>
<dbReference type="Proteomes" id="UP000183649">
    <property type="component" value="Unassembled WGS sequence"/>
</dbReference>
<keyword evidence="6 13" id="KW-0472">Membrane</keyword>
<dbReference type="PROSITE" id="PS01096">
    <property type="entry name" value="PPIC_PPIASE_1"/>
    <property type="match status" value="1"/>
</dbReference>
<dbReference type="SUPFAM" id="SSF109998">
    <property type="entry name" value="Triger factor/SurA peptide-binding domain-like"/>
    <property type="match status" value="1"/>
</dbReference>
<comment type="similarity">
    <text evidence="9">Belongs to the PpiD chaperone family.</text>
</comment>
<sequence length="641" mass="69052">MLESIRKHSKLMQIVLFVLIFPSFVLFGIQGYSSFEGNADVAAKVGGQKITMQQLDAANREEIARLQSMLGSAVDIKQLDTPEQKLRTLNGLIRQILLQLEARREHLAVTDAQVQQAILQIPQIAALRKPDGSFDVQAYRSLIAAQGMNTAQFEAQVREQLILQQVLGGLTGSVIDSKALAEAAAKAAAQQREVRLALFKPADYTAQVQVTPQQVESFYEDNKAKFQKPAQVDIQYVVLSANTLADQIQVTPEQIKAYYDANLAKFSTPAERRASHILITVPSDATPSQQEAAKAKAEAIAKQVEANPSDFAALARKDSQDPGSAEKGGDLGYFTADAMVKPFADAVFGMKKIGDIVGPIKTQFGYHIIELTGIKPGSQQPFDAAKPGIEKLMRQEAAQKQLAADVETFTNAVYEHPDSFKTVENKLKLKVQTANNVTRTPQPQAPGSTDPLSSKAFLDALFAENSLRNKHNIQAVQIAPNVWASGRVLSYSPAQTLPLAEVENQAKQMLVEQRAAELARSAGEQALKSPTTLKFGAPITLDQTQPSPDVPAAVVAKAFGLGTDKLPTLAGVDLGAGGYAVLQLDKVTEGKAPPVLVNAAAGAEQQLLTQGIMDAYIEALKKRFGVEIFYKPNAEGTTAAG</sequence>
<evidence type="ECO:0000256" key="13">
    <source>
        <dbReference type="SAM" id="Phobius"/>
    </source>
</evidence>
<keyword evidence="5 13" id="KW-1133">Transmembrane helix</keyword>
<feature type="domain" description="PpiC" evidence="14">
    <location>
        <begin position="269"/>
        <end position="373"/>
    </location>
</feature>
<keyword evidence="16" id="KW-1185">Reference proteome</keyword>
<evidence type="ECO:0000256" key="8">
    <source>
        <dbReference type="ARBA" id="ARBA00023235"/>
    </source>
</evidence>
<evidence type="ECO:0000256" key="1">
    <source>
        <dbReference type="ARBA" id="ARBA00004382"/>
    </source>
</evidence>
<evidence type="ECO:0000256" key="10">
    <source>
        <dbReference type="ARBA" id="ARBA00040743"/>
    </source>
</evidence>
<protein>
    <recommendedName>
        <fullName evidence="10">Periplasmic chaperone PpiD</fullName>
    </recommendedName>
    <alternativeName>
        <fullName evidence="11">Periplasmic folding chaperone</fullName>
    </alternativeName>
</protein>
<evidence type="ECO:0000256" key="6">
    <source>
        <dbReference type="ARBA" id="ARBA00023136"/>
    </source>
</evidence>
<keyword evidence="7" id="KW-0143">Chaperone</keyword>
<dbReference type="Pfam" id="PF13616">
    <property type="entry name" value="Rotamase_3"/>
    <property type="match status" value="1"/>
</dbReference>
<keyword evidence="4 13" id="KW-0812">Transmembrane</keyword>
<evidence type="ECO:0000256" key="7">
    <source>
        <dbReference type="ARBA" id="ARBA00023186"/>
    </source>
</evidence>
<evidence type="ECO:0000313" key="15">
    <source>
        <dbReference type="EMBL" id="CUA99904.1"/>
    </source>
</evidence>
<dbReference type="PROSITE" id="PS50198">
    <property type="entry name" value="PPIC_PPIASE_2"/>
    <property type="match status" value="1"/>
</dbReference>
<keyword evidence="3" id="KW-0997">Cell inner membrane</keyword>
<organism evidence="15 16">
    <name type="scientific">Thiomonas bhubaneswarensis</name>
    <dbReference type="NCBI Taxonomy" id="339866"/>
    <lineage>
        <taxon>Bacteria</taxon>
        <taxon>Pseudomonadati</taxon>
        <taxon>Pseudomonadota</taxon>
        <taxon>Betaproteobacteria</taxon>
        <taxon>Burkholderiales</taxon>
        <taxon>Thiomonas</taxon>
    </lineage>
</organism>
<evidence type="ECO:0000256" key="11">
    <source>
        <dbReference type="ARBA" id="ARBA00042775"/>
    </source>
</evidence>
<evidence type="ECO:0000256" key="2">
    <source>
        <dbReference type="ARBA" id="ARBA00022475"/>
    </source>
</evidence>
<dbReference type="EMBL" id="CYHF01000010">
    <property type="protein sequence ID" value="CUA99904.1"/>
    <property type="molecule type" value="Genomic_DNA"/>
</dbReference>
<reference evidence="16" key="1">
    <citation type="submission" date="2015-08" db="EMBL/GenBank/DDBJ databases">
        <authorList>
            <person name="Varghese N."/>
        </authorList>
    </citation>
    <scope>NUCLEOTIDE SEQUENCE [LARGE SCALE GENOMIC DNA]</scope>
    <source>
        <strain evidence="16">DSM 18181</strain>
    </source>
</reference>
<dbReference type="GO" id="GO:0003755">
    <property type="term" value="F:peptidyl-prolyl cis-trans isomerase activity"/>
    <property type="evidence" value="ECO:0007669"/>
    <property type="project" value="UniProtKB-KW"/>
</dbReference>
<proteinExistence type="inferred from homology"/>
<dbReference type="RefSeq" id="WP_055451532.1">
    <property type="nucleotide sequence ID" value="NZ_CYHF01000010.1"/>
</dbReference>
<dbReference type="PANTHER" id="PTHR47529:SF1">
    <property type="entry name" value="PERIPLASMIC CHAPERONE PPID"/>
    <property type="match status" value="1"/>
</dbReference>
<dbReference type="GO" id="GO:0005886">
    <property type="term" value="C:plasma membrane"/>
    <property type="evidence" value="ECO:0007669"/>
    <property type="project" value="UniProtKB-SubCell"/>
</dbReference>
<comment type="subcellular location">
    <subcellularLocation>
        <location evidence="1">Cell inner membrane</location>
        <topology evidence="1">Single-pass type II membrane protein</topology>
        <orientation evidence="1">Periplasmic side</orientation>
    </subcellularLocation>
</comment>
<accession>A0A0K6I9V7</accession>
<evidence type="ECO:0000256" key="5">
    <source>
        <dbReference type="ARBA" id="ARBA00022989"/>
    </source>
</evidence>
<dbReference type="AlphaFoldDB" id="A0A0K6I9V7"/>
<evidence type="ECO:0000256" key="4">
    <source>
        <dbReference type="ARBA" id="ARBA00022692"/>
    </source>
</evidence>
<dbReference type="STRING" id="339866.GCA_001418255_02711"/>
<dbReference type="InterPro" id="IPR027304">
    <property type="entry name" value="Trigger_fact/SurA_dom_sf"/>
</dbReference>
<dbReference type="InterPro" id="IPR000297">
    <property type="entry name" value="PPIase_PpiC"/>
</dbReference>
<evidence type="ECO:0000256" key="12">
    <source>
        <dbReference type="PROSITE-ProRule" id="PRU00278"/>
    </source>
</evidence>
<dbReference type="InterPro" id="IPR046357">
    <property type="entry name" value="PPIase_dom_sf"/>
</dbReference>
<gene>
    <name evidence="15" type="ORF">Ga0061069_110149</name>
</gene>
<dbReference type="InterPro" id="IPR023058">
    <property type="entry name" value="PPIase_PpiC_CS"/>
</dbReference>
<name>A0A0K6I9V7_9BURK</name>
<evidence type="ECO:0000256" key="3">
    <source>
        <dbReference type="ARBA" id="ARBA00022519"/>
    </source>
</evidence>
<dbReference type="Pfam" id="PF13624">
    <property type="entry name" value="SurA_N_3"/>
    <property type="match status" value="1"/>
</dbReference>